<feature type="domain" description="GAF" evidence="1">
    <location>
        <begin position="41"/>
        <end position="188"/>
    </location>
</feature>
<organism evidence="2 3">
    <name type="scientific">Solilutibacter oculi</name>
    <dbReference type="NCBI Taxonomy" id="2698682"/>
    <lineage>
        <taxon>Bacteria</taxon>
        <taxon>Pseudomonadati</taxon>
        <taxon>Pseudomonadota</taxon>
        <taxon>Gammaproteobacteria</taxon>
        <taxon>Lysobacterales</taxon>
        <taxon>Lysobacteraceae</taxon>
        <taxon>Solilutibacter</taxon>
    </lineage>
</organism>
<dbReference type="PANTHER" id="PTHR43102:SF2">
    <property type="entry name" value="GAF DOMAIN-CONTAINING PROTEIN"/>
    <property type="match status" value="1"/>
</dbReference>
<accession>A0A344J907</accession>
<dbReference type="EMBL" id="CP029556">
    <property type="protein sequence ID" value="AXA85517.1"/>
    <property type="molecule type" value="Genomic_DNA"/>
</dbReference>
<name>A0A344J907_9GAMM</name>
<evidence type="ECO:0000259" key="1">
    <source>
        <dbReference type="SMART" id="SM00065"/>
    </source>
</evidence>
<evidence type="ECO:0000313" key="2">
    <source>
        <dbReference type="EMBL" id="AXA85517.1"/>
    </source>
</evidence>
<evidence type="ECO:0000313" key="3">
    <source>
        <dbReference type="Proteomes" id="UP000251842"/>
    </source>
</evidence>
<dbReference type="Gene3D" id="3.30.450.40">
    <property type="match status" value="1"/>
</dbReference>
<sequence length="188" mass="20141">MAIERHVLGNDVAADTGSVVDVAARIAGLEEALRRDVESVSRIAAVPAILEAMARSTGMRFGAVARVTEARWTACAVYDDVAFGLLPGQDLVLETTICNEIRQNGQMVAFDDARSSETFRDHPTPARYGFRSYISIPISRPDGTFFGTLCAIDPEPARLDAATLAALRSFAELIGRELGNEEEAGAPA</sequence>
<dbReference type="OrthoDB" id="8807260at2"/>
<gene>
    <name evidence="2" type="ORF">DCD74_06865</name>
</gene>
<dbReference type="KEGG" id="lue:DCD74_06865"/>
<dbReference type="Proteomes" id="UP000251842">
    <property type="component" value="Chromosome"/>
</dbReference>
<dbReference type="SMART" id="SM00065">
    <property type="entry name" value="GAF"/>
    <property type="match status" value="1"/>
</dbReference>
<dbReference type="InterPro" id="IPR003018">
    <property type="entry name" value="GAF"/>
</dbReference>
<dbReference type="PANTHER" id="PTHR43102">
    <property type="entry name" value="SLR1143 PROTEIN"/>
    <property type="match status" value="1"/>
</dbReference>
<dbReference type="Pfam" id="PF01590">
    <property type="entry name" value="GAF"/>
    <property type="match status" value="1"/>
</dbReference>
<reference evidence="3" key="1">
    <citation type="submission" date="2018-05" db="EMBL/GenBank/DDBJ databases">
        <title>Luteimonas pekinense sp. nov., isolated from human Meibomian gland secretions, Beijing, China.</title>
        <authorList>
            <person name="Wen T."/>
            <person name="Bai H."/>
            <person name="Lv H."/>
        </authorList>
    </citation>
    <scope>NUCLEOTIDE SEQUENCE [LARGE SCALE GENOMIC DNA]</scope>
    <source>
        <strain evidence="3">83-4</strain>
    </source>
</reference>
<keyword evidence="3" id="KW-1185">Reference proteome</keyword>
<proteinExistence type="predicted"/>
<dbReference type="AlphaFoldDB" id="A0A344J907"/>
<dbReference type="InterPro" id="IPR029016">
    <property type="entry name" value="GAF-like_dom_sf"/>
</dbReference>
<dbReference type="SUPFAM" id="SSF55781">
    <property type="entry name" value="GAF domain-like"/>
    <property type="match status" value="1"/>
</dbReference>
<protein>
    <recommendedName>
        <fullName evidence="1">GAF domain-containing protein</fullName>
    </recommendedName>
</protein>